<organism evidence="2">
    <name type="scientific">Cladocopium goreaui</name>
    <dbReference type="NCBI Taxonomy" id="2562237"/>
    <lineage>
        <taxon>Eukaryota</taxon>
        <taxon>Sar</taxon>
        <taxon>Alveolata</taxon>
        <taxon>Dinophyceae</taxon>
        <taxon>Suessiales</taxon>
        <taxon>Symbiodiniaceae</taxon>
        <taxon>Cladocopium</taxon>
    </lineage>
</organism>
<keyword evidence="4" id="KW-1185">Reference proteome</keyword>
<feature type="region of interest" description="Disordered" evidence="1">
    <location>
        <begin position="198"/>
        <end position="229"/>
    </location>
</feature>
<feature type="compositionally biased region" description="Low complexity" evidence="1">
    <location>
        <begin position="203"/>
        <end position="218"/>
    </location>
</feature>
<reference evidence="2" key="1">
    <citation type="submission" date="2022-10" db="EMBL/GenBank/DDBJ databases">
        <authorList>
            <person name="Chen Y."/>
            <person name="Dougan E. K."/>
            <person name="Chan C."/>
            <person name="Rhodes N."/>
            <person name="Thang M."/>
        </authorList>
    </citation>
    <scope>NUCLEOTIDE SEQUENCE</scope>
</reference>
<comment type="caution">
    <text evidence="2">The sequence shown here is derived from an EMBL/GenBank/DDBJ whole genome shotgun (WGS) entry which is preliminary data.</text>
</comment>
<proteinExistence type="predicted"/>
<evidence type="ECO:0000313" key="3">
    <source>
        <dbReference type="EMBL" id="CAL1128852.1"/>
    </source>
</evidence>
<reference evidence="3" key="2">
    <citation type="submission" date="2024-04" db="EMBL/GenBank/DDBJ databases">
        <authorList>
            <person name="Chen Y."/>
            <person name="Shah S."/>
            <person name="Dougan E. K."/>
            <person name="Thang M."/>
            <person name="Chan C."/>
        </authorList>
    </citation>
    <scope>NUCLEOTIDE SEQUENCE [LARGE SCALE GENOMIC DNA]</scope>
</reference>
<evidence type="ECO:0000256" key="1">
    <source>
        <dbReference type="SAM" id="MobiDB-lite"/>
    </source>
</evidence>
<feature type="compositionally biased region" description="Basic and acidic residues" evidence="1">
    <location>
        <begin position="219"/>
        <end position="229"/>
    </location>
</feature>
<dbReference type="EMBL" id="CAMXCT010000206">
    <property type="protein sequence ID" value="CAI3975477.1"/>
    <property type="molecule type" value="Genomic_DNA"/>
</dbReference>
<evidence type="ECO:0000313" key="2">
    <source>
        <dbReference type="EMBL" id="CAI3975477.1"/>
    </source>
</evidence>
<accession>A0A9P1BLE5</accession>
<sequence>MLALESSGQDVSTSAAAWTLHVVLIHDWWEKRLHCLLTHHRLLQKTWIDRVKSKPLPECVEAAVRVMLRRFSPWRHLLEFPYWFNVCFPCFHWSEEEVNASLRDEEAQRTDVEVVACSGADAYADVHLQTPPRKRLRPDPGVISPRTEARYFRLSSDDPAGASEPLVPDDSPETKKFKLWYQREVFVSDEENVPDIPSPCDVSRPSLPSSSSALLPSSGHDDPCVTDKNSKQYKRGKAFLRLGRFVHDGDYTNFLRICYLIGIKTPMDSMEHLLEGVTVKRMTAWAQDIRLALATCEYLDSTSFEFPAGILEFDTCTATVQRKASQSAVQHAKQKRYKVERKANKFLKRKRMPVMKRPASSSKKTNKIFRGRHIVFKLRCVDGSVATKQYAVLPLPPKVADKGPAAGPESLAETVIPVMSKLRKGQHLAAADGSRSLQAAAKMAGTPSLQGVSHIRHLFTPLSTIPKKGLRTDEVSLLRHLTKQGCCKESRTSFLLVGGDNVAESLAAVTKSQLRRHGLQKVVNDPIEHRNVLAVHYVSKKPGLESVLNALTRFKELAMKSCRQPALVFKEAPWDA</sequence>
<dbReference type="OrthoDB" id="418228at2759"/>
<name>A0A9P1BLE5_9DINO</name>
<dbReference type="EMBL" id="CAMXCT020000206">
    <property type="protein sequence ID" value="CAL1128852.1"/>
    <property type="molecule type" value="Genomic_DNA"/>
</dbReference>
<dbReference type="EMBL" id="CAMXCT030000206">
    <property type="protein sequence ID" value="CAL4762789.1"/>
    <property type="molecule type" value="Genomic_DNA"/>
</dbReference>
<evidence type="ECO:0000313" key="4">
    <source>
        <dbReference type="Proteomes" id="UP001152797"/>
    </source>
</evidence>
<protein>
    <submittedName>
        <fullName evidence="2">Uncharacterized protein</fullName>
    </submittedName>
</protein>
<gene>
    <name evidence="2" type="ORF">C1SCF055_LOCUS3786</name>
</gene>
<dbReference type="Proteomes" id="UP001152797">
    <property type="component" value="Unassembled WGS sequence"/>
</dbReference>
<dbReference type="AlphaFoldDB" id="A0A9P1BLE5"/>